<evidence type="ECO:0000313" key="2">
    <source>
        <dbReference type="Proteomes" id="UP000736672"/>
    </source>
</evidence>
<proteinExistence type="predicted"/>
<sequence length="79" mass="8575">MESLGLEMGQLVLLAVGIGARSTPSWLEDFLMDHDCRCDGEHWTAHHQGVPDVDRPSRGTVTGVLPLGLPLGRHCWAGD</sequence>
<dbReference type="AlphaFoldDB" id="A0A9P9HNZ0"/>
<organism evidence="1 2">
    <name type="scientific">Fusarium solani</name>
    <name type="common">Filamentous fungus</name>
    <dbReference type="NCBI Taxonomy" id="169388"/>
    <lineage>
        <taxon>Eukaryota</taxon>
        <taxon>Fungi</taxon>
        <taxon>Dikarya</taxon>
        <taxon>Ascomycota</taxon>
        <taxon>Pezizomycotina</taxon>
        <taxon>Sordariomycetes</taxon>
        <taxon>Hypocreomycetidae</taxon>
        <taxon>Hypocreales</taxon>
        <taxon>Nectriaceae</taxon>
        <taxon>Fusarium</taxon>
        <taxon>Fusarium solani species complex</taxon>
    </lineage>
</organism>
<dbReference type="Proteomes" id="UP000736672">
    <property type="component" value="Unassembled WGS sequence"/>
</dbReference>
<keyword evidence="2" id="KW-1185">Reference proteome</keyword>
<protein>
    <submittedName>
        <fullName evidence="1">Uncharacterized protein</fullName>
    </submittedName>
</protein>
<reference evidence="1" key="1">
    <citation type="journal article" date="2021" name="Nat. Commun.">
        <title>Genetic determinants of endophytism in the Arabidopsis root mycobiome.</title>
        <authorList>
            <person name="Mesny F."/>
            <person name="Miyauchi S."/>
            <person name="Thiergart T."/>
            <person name="Pickel B."/>
            <person name="Atanasova L."/>
            <person name="Karlsson M."/>
            <person name="Huettel B."/>
            <person name="Barry K.W."/>
            <person name="Haridas S."/>
            <person name="Chen C."/>
            <person name="Bauer D."/>
            <person name="Andreopoulos W."/>
            <person name="Pangilinan J."/>
            <person name="LaButti K."/>
            <person name="Riley R."/>
            <person name="Lipzen A."/>
            <person name="Clum A."/>
            <person name="Drula E."/>
            <person name="Henrissat B."/>
            <person name="Kohler A."/>
            <person name="Grigoriev I.V."/>
            <person name="Martin F.M."/>
            <person name="Hacquard S."/>
        </authorList>
    </citation>
    <scope>NUCLEOTIDE SEQUENCE</scope>
    <source>
        <strain evidence="1">FSSC 5 MPI-SDFR-AT-0091</strain>
    </source>
</reference>
<dbReference type="EMBL" id="JAGTJS010000008">
    <property type="protein sequence ID" value="KAH7260152.1"/>
    <property type="molecule type" value="Genomic_DNA"/>
</dbReference>
<accession>A0A9P9HNZ0</accession>
<name>A0A9P9HNZ0_FUSSL</name>
<gene>
    <name evidence="1" type="ORF">B0J15DRAFT_491935</name>
</gene>
<comment type="caution">
    <text evidence="1">The sequence shown here is derived from an EMBL/GenBank/DDBJ whole genome shotgun (WGS) entry which is preliminary data.</text>
</comment>
<evidence type="ECO:0000313" key="1">
    <source>
        <dbReference type="EMBL" id="KAH7260152.1"/>
    </source>
</evidence>